<name>H6C5U8_EXODN</name>
<dbReference type="InterPro" id="IPR020806">
    <property type="entry name" value="PKS_PP-bd"/>
</dbReference>
<dbReference type="STRING" id="858893.H6C5U8"/>
<dbReference type="OrthoDB" id="429813at2759"/>
<evidence type="ECO:0000256" key="3">
    <source>
        <dbReference type="SAM" id="MobiDB-lite"/>
    </source>
</evidence>
<evidence type="ECO:0000313" key="6">
    <source>
        <dbReference type="Proteomes" id="UP000007304"/>
    </source>
</evidence>
<dbReference type="RefSeq" id="XP_009159555.1">
    <property type="nucleotide sequence ID" value="XM_009161307.1"/>
</dbReference>
<gene>
    <name evidence="5" type="ORF">HMPREF1120_07093</name>
</gene>
<accession>H6C5U8</accession>
<dbReference type="HOGENOM" id="CLU_002220_2_1_1"/>
<dbReference type="InterPro" id="IPR051414">
    <property type="entry name" value="Adenylate-forming_Reductase"/>
</dbReference>
<sequence>MQWTSSRYWACLDKLMFLQLLKNHILFWCQYRKSHINIIVDPRSYKMPSRETLPAEPKVNGVHSPNKAALQAIFAAKARTVTELISIRAKALPDEPILGYPSHDLEYTEYTFSDLDAFPSRLARVYSQYLPVRTSSKQDARVVALLGPSNLDYVITALALSRLGFTVLYLSTRISEPAYLSLLDATGCRHIVVHPTFQKTVSALKAVKPDLEIIPIRGESDYKYEPSSKLTNGVQEEQAEQEQDLDLDEETKKVCWIIHSSGSTGPPKPIYQTHYSALRNYEQNMNMKGFITLPLFHAHGLSSVFRAITSIKKIYMYNASLPLTRQNLLKILHQHQFEIFYGVPYALKLLSETQEGIDALAAMKVVMFGGSACPDALGDLLTEGGVNLVSHYGTTETGQLMTSFRPPGDKAWNYVRVHEQLRPYVRFEERGGNLYELVVLQGWPSKVATNREDGSYATKDLFEPHPSIPGAWKYCGRLDDTIVLMNGEKAIPIAMEQALRHNKLVQEAVMFGAGRDQLGMIIIPSESAADTSPEDLLDALWPTIEAENKAMPAYGQLAREMIKILPAGTPYPSTDKGTMIRQAFYRAFQSEIDEVYAQAESRAAGTLVLSEPELRDYLRKKILELDNSLQESDLADDTDLFSLGIDSLQSTRLRASILKDIQLNGNTLPPNVVFEYPTIAKLAAAILSIRDSKTVEARDVIKEMEDLITKYSDFPQHVSCPKTSTESCVVVTGATGSLGAHLVAQLVVRDDISEVCCLVRANSEESARERVVKSMKDRRVYETLSAELRGKITCYPSDFSKPDLGLGQALYDSLSGKITNLIHCAWSVNFNKNLSSFEADCIAGARHLMLLCLSAQQPTPAPFNFCSSVSTVVNTPGGVVPEALPESLSCAQGMGYAQSKLVTENLVCQAAQKTGMQARVLRIGQIVADTKYGIWNDTEAIPLMLQSATTIGALPALDESPRWLPVDVVATAVMDLSLSDGSVKPEQRVFNVVNPKTFHWTRDLLPALRAAGLSFEEVDQREWIRRLRASNPDPVANPTIKLVEFFASKYDNDVIKRKSLDYVTRETVKLAPVLATVPALSTELVKKFVHHFLETSWTRQKK</sequence>
<dbReference type="Gene3D" id="3.40.50.12780">
    <property type="entry name" value="N-terminal domain of ligase-like"/>
    <property type="match status" value="1"/>
</dbReference>
<dbReference type="PANTHER" id="PTHR43439:SF2">
    <property type="entry name" value="ENZYME, PUTATIVE (JCVI)-RELATED"/>
    <property type="match status" value="1"/>
</dbReference>
<dbReference type="GeneID" id="20311732"/>
<dbReference type="AlphaFoldDB" id="H6C5U8"/>
<dbReference type="PROSITE" id="PS00012">
    <property type="entry name" value="PHOSPHOPANTETHEINE"/>
    <property type="match status" value="1"/>
</dbReference>
<dbReference type="PROSITE" id="PS00455">
    <property type="entry name" value="AMP_BINDING"/>
    <property type="match status" value="1"/>
</dbReference>
<protein>
    <submittedName>
        <fullName evidence="5">Aminoadipate-semialdehyde dehydrogenase large subunit</fullName>
    </submittedName>
</protein>
<dbReference type="SUPFAM" id="SSF47336">
    <property type="entry name" value="ACP-like"/>
    <property type="match status" value="1"/>
</dbReference>
<dbReference type="PROSITE" id="PS50075">
    <property type="entry name" value="CARRIER"/>
    <property type="match status" value="1"/>
</dbReference>
<dbReference type="Gene3D" id="1.10.1200.10">
    <property type="entry name" value="ACP-like"/>
    <property type="match status" value="1"/>
</dbReference>
<dbReference type="InterPro" id="IPR009081">
    <property type="entry name" value="PP-bd_ACP"/>
</dbReference>
<dbReference type="Pfam" id="PF07993">
    <property type="entry name" value="NAD_binding_4"/>
    <property type="match status" value="1"/>
</dbReference>
<dbReference type="GO" id="GO:0031177">
    <property type="term" value="F:phosphopantetheine binding"/>
    <property type="evidence" value="ECO:0007669"/>
    <property type="project" value="InterPro"/>
</dbReference>
<keyword evidence="6" id="KW-1185">Reference proteome</keyword>
<dbReference type="InterPro" id="IPR036736">
    <property type="entry name" value="ACP-like_sf"/>
</dbReference>
<dbReference type="SUPFAM" id="SSF51735">
    <property type="entry name" value="NAD(P)-binding Rossmann-fold domains"/>
    <property type="match status" value="1"/>
</dbReference>
<dbReference type="OMA" id="WDWLAHI"/>
<dbReference type="SMART" id="SM00823">
    <property type="entry name" value="PKS_PP"/>
    <property type="match status" value="1"/>
</dbReference>
<evidence type="ECO:0000259" key="4">
    <source>
        <dbReference type="PROSITE" id="PS50075"/>
    </source>
</evidence>
<dbReference type="eggNOG" id="KOG1179">
    <property type="taxonomic scope" value="Eukaryota"/>
</dbReference>
<feature type="region of interest" description="Disordered" evidence="3">
    <location>
        <begin position="225"/>
        <end position="244"/>
    </location>
</feature>
<dbReference type="Proteomes" id="UP000007304">
    <property type="component" value="Unassembled WGS sequence"/>
</dbReference>
<dbReference type="PANTHER" id="PTHR43439">
    <property type="entry name" value="PHENYLACETATE-COENZYME A LIGASE"/>
    <property type="match status" value="1"/>
</dbReference>
<organism evidence="5 6">
    <name type="scientific">Exophiala dermatitidis (strain ATCC 34100 / CBS 525.76 / NIH/UT8656)</name>
    <name type="common">Black yeast</name>
    <name type="synonym">Wangiella dermatitidis</name>
    <dbReference type="NCBI Taxonomy" id="858893"/>
    <lineage>
        <taxon>Eukaryota</taxon>
        <taxon>Fungi</taxon>
        <taxon>Dikarya</taxon>
        <taxon>Ascomycota</taxon>
        <taxon>Pezizomycotina</taxon>
        <taxon>Eurotiomycetes</taxon>
        <taxon>Chaetothyriomycetidae</taxon>
        <taxon>Chaetothyriales</taxon>
        <taxon>Herpotrichiellaceae</taxon>
        <taxon>Exophiala</taxon>
    </lineage>
</organism>
<dbReference type="SUPFAM" id="SSF56801">
    <property type="entry name" value="Acetyl-CoA synthetase-like"/>
    <property type="match status" value="1"/>
</dbReference>
<dbReference type="InterPro" id="IPR006162">
    <property type="entry name" value="Ppantetheine_attach_site"/>
</dbReference>
<keyword evidence="1" id="KW-0596">Phosphopantetheine</keyword>
<dbReference type="VEuPathDB" id="FungiDB:HMPREF1120_07093"/>
<reference evidence="5" key="1">
    <citation type="submission" date="2011-07" db="EMBL/GenBank/DDBJ databases">
        <title>The Genome Sequence of Exophiala (Wangiella) dermatitidis NIH/UT8656.</title>
        <authorList>
            <consortium name="The Broad Institute Genome Sequencing Platform"/>
            <person name="Cuomo C."/>
            <person name="Wang Z."/>
            <person name="Hunicke-Smith S."/>
            <person name="Szanislo P.J."/>
            <person name="Earl A."/>
            <person name="Young S.K."/>
            <person name="Zeng Q."/>
            <person name="Gargeya S."/>
            <person name="Fitzgerald M."/>
            <person name="Haas B."/>
            <person name="Abouelleil A."/>
            <person name="Alvarado L."/>
            <person name="Arachchi H.M."/>
            <person name="Berlin A."/>
            <person name="Brown A."/>
            <person name="Chapman S.B."/>
            <person name="Chen Z."/>
            <person name="Dunbar C."/>
            <person name="Freedman E."/>
            <person name="Gearin G."/>
            <person name="Gellesch M."/>
            <person name="Goldberg J."/>
            <person name="Griggs A."/>
            <person name="Gujja S."/>
            <person name="Heiman D."/>
            <person name="Howarth C."/>
            <person name="Larson L."/>
            <person name="Lui A."/>
            <person name="MacDonald P.J.P."/>
            <person name="Montmayeur A."/>
            <person name="Murphy C."/>
            <person name="Neiman D."/>
            <person name="Pearson M."/>
            <person name="Priest M."/>
            <person name="Roberts A."/>
            <person name="Saif S."/>
            <person name="Shea T."/>
            <person name="Shenoy N."/>
            <person name="Sisk P."/>
            <person name="Stolte C."/>
            <person name="Sykes S."/>
            <person name="Wortman J."/>
            <person name="Nusbaum C."/>
            <person name="Birren B."/>
        </authorList>
    </citation>
    <scope>NUCLEOTIDE SEQUENCE</scope>
    <source>
        <strain evidence="5">NIH/UT8656</strain>
    </source>
</reference>
<dbReference type="Pfam" id="PF00550">
    <property type="entry name" value="PP-binding"/>
    <property type="match status" value="1"/>
</dbReference>
<dbReference type="EMBL" id="JH226135">
    <property type="protein sequence ID" value="EHY59094.1"/>
    <property type="molecule type" value="Genomic_DNA"/>
</dbReference>
<proteinExistence type="predicted"/>
<dbReference type="InterPro" id="IPR000873">
    <property type="entry name" value="AMP-dep_synth/lig_dom"/>
</dbReference>
<dbReference type="Pfam" id="PF00501">
    <property type="entry name" value="AMP-binding"/>
    <property type="match status" value="1"/>
</dbReference>
<dbReference type="InterPro" id="IPR042099">
    <property type="entry name" value="ANL_N_sf"/>
</dbReference>
<dbReference type="InterPro" id="IPR020845">
    <property type="entry name" value="AMP-binding_CS"/>
</dbReference>
<dbReference type="Gene3D" id="3.40.50.720">
    <property type="entry name" value="NAD(P)-binding Rossmann-like Domain"/>
    <property type="match status" value="1"/>
</dbReference>
<evidence type="ECO:0000256" key="1">
    <source>
        <dbReference type="ARBA" id="ARBA00022450"/>
    </source>
</evidence>
<evidence type="ECO:0000256" key="2">
    <source>
        <dbReference type="ARBA" id="ARBA00022553"/>
    </source>
</evidence>
<evidence type="ECO:0000313" key="5">
    <source>
        <dbReference type="EMBL" id="EHY59094.1"/>
    </source>
</evidence>
<dbReference type="InParanoid" id="H6C5U8"/>
<dbReference type="InterPro" id="IPR036291">
    <property type="entry name" value="NAD(P)-bd_dom_sf"/>
</dbReference>
<dbReference type="eggNOG" id="KOG1178">
    <property type="taxonomic scope" value="Eukaryota"/>
</dbReference>
<feature type="domain" description="Carrier" evidence="4">
    <location>
        <begin position="612"/>
        <end position="690"/>
    </location>
</feature>
<keyword evidence="2" id="KW-0597">Phosphoprotein</keyword>
<dbReference type="Pfam" id="PF23562">
    <property type="entry name" value="AMP-binding_C_3"/>
    <property type="match status" value="1"/>
</dbReference>
<dbReference type="InterPro" id="IPR013120">
    <property type="entry name" value="FAR_NAD-bd"/>
</dbReference>